<dbReference type="SUPFAM" id="SSF56112">
    <property type="entry name" value="Protein kinase-like (PK-like)"/>
    <property type="match status" value="1"/>
</dbReference>
<accession>A0AB40B3G1</accession>
<keyword evidence="6 7" id="KW-0067">ATP-binding</keyword>
<evidence type="ECO:0000256" key="8">
    <source>
        <dbReference type="RuleBase" id="RU000304"/>
    </source>
</evidence>
<feature type="transmembrane region" description="Helical" evidence="9">
    <location>
        <begin position="35"/>
        <end position="56"/>
    </location>
</feature>
<keyword evidence="4 7" id="KW-0547">Nucleotide-binding</keyword>
<dbReference type="AlphaFoldDB" id="A0AB40B3G1"/>
<feature type="transmembrane region" description="Helical" evidence="9">
    <location>
        <begin position="9"/>
        <end position="29"/>
    </location>
</feature>
<organism evidence="11 12">
    <name type="scientific">Dioscorea cayennensis subsp. rotundata</name>
    <name type="common">White Guinea yam</name>
    <name type="synonym">Dioscorea rotundata</name>
    <dbReference type="NCBI Taxonomy" id="55577"/>
    <lineage>
        <taxon>Eukaryota</taxon>
        <taxon>Viridiplantae</taxon>
        <taxon>Streptophyta</taxon>
        <taxon>Embryophyta</taxon>
        <taxon>Tracheophyta</taxon>
        <taxon>Spermatophyta</taxon>
        <taxon>Magnoliopsida</taxon>
        <taxon>Liliopsida</taxon>
        <taxon>Dioscoreales</taxon>
        <taxon>Dioscoreaceae</taxon>
        <taxon>Dioscorea</taxon>
    </lineage>
</organism>
<dbReference type="PANTHER" id="PTHR47976">
    <property type="entry name" value="G-TYPE LECTIN S-RECEPTOR-LIKE SERINE/THREONINE-PROTEIN KINASE SD2-5"/>
    <property type="match status" value="1"/>
</dbReference>
<evidence type="ECO:0000259" key="10">
    <source>
        <dbReference type="PROSITE" id="PS50011"/>
    </source>
</evidence>
<evidence type="ECO:0000256" key="4">
    <source>
        <dbReference type="ARBA" id="ARBA00022741"/>
    </source>
</evidence>
<dbReference type="GO" id="GO:0005524">
    <property type="term" value="F:ATP binding"/>
    <property type="evidence" value="ECO:0007669"/>
    <property type="project" value="UniProtKB-UniRule"/>
</dbReference>
<keyword evidence="1" id="KW-0808">Transferase</keyword>
<evidence type="ECO:0000256" key="3">
    <source>
        <dbReference type="ARBA" id="ARBA00022734"/>
    </source>
</evidence>
<dbReference type="InterPro" id="IPR000719">
    <property type="entry name" value="Prot_kinase_dom"/>
</dbReference>
<dbReference type="PROSITE" id="PS50011">
    <property type="entry name" value="PROTEIN_KINASE_DOM"/>
    <property type="match status" value="1"/>
</dbReference>
<dbReference type="Proteomes" id="UP001515500">
    <property type="component" value="Chromosome 4"/>
</dbReference>
<dbReference type="SMART" id="SM00220">
    <property type="entry name" value="S_TKc"/>
    <property type="match status" value="1"/>
</dbReference>
<keyword evidence="11" id="KW-1185">Reference proteome</keyword>
<protein>
    <submittedName>
        <fullName evidence="12">Probable receptor-like protein kinase At5g20050</fullName>
    </submittedName>
</protein>
<evidence type="ECO:0000256" key="9">
    <source>
        <dbReference type="SAM" id="Phobius"/>
    </source>
</evidence>
<reference evidence="12" key="1">
    <citation type="submission" date="2025-08" db="UniProtKB">
        <authorList>
            <consortium name="RefSeq"/>
        </authorList>
    </citation>
    <scope>IDENTIFICATION</scope>
</reference>
<feature type="domain" description="Protein kinase" evidence="10">
    <location>
        <begin position="104"/>
        <end position="383"/>
    </location>
</feature>
<evidence type="ECO:0000256" key="2">
    <source>
        <dbReference type="ARBA" id="ARBA00022729"/>
    </source>
</evidence>
<dbReference type="GeneID" id="120258324"/>
<evidence type="ECO:0000256" key="7">
    <source>
        <dbReference type="PROSITE-ProRule" id="PRU10141"/>
    </source>
</evidence>
<proteinExistence type="inferred from homology"/>
<keyword evidence="9" id="KW-1133">Transmembrane helix</keyword>
<evidence type="ECO:0000256" key="1">
    <source>
        <dbReference type="ARBA" id="ARBA00022679"/>
    </source>
</evidence>
<dbReference type="PROSITE" id="PS00107">
    <property type="entry name" value="PROTEIN_KINASE_ATP"/>
    <property type="match status" value="1"/>
</dbReference>
<evidence type="ECO:0000313" key="12">
    <source>
        <dbReference type="RefSeq" id="XP_039121633.1"/>
    </source>
</evidence>
<dbReference type="PROSITE" id="PS00108">
    <property type="entry name" value="PROTEIN_KINASE_ST"/>
    <property type="match status" value="1"/>
</dbReference>
<dbReference type="InterPro" id="IPR008271">
    <property type="entry name" value="Ser/Thr_kinase_AS"/>
</dbReference>
<evidence type="ECO:0000256" key="5">
    <source>
        <dbReference type="ARBA" id="ARBA00022777"/>
    </source>
</evidence>
<dbReference type="InterPro" id="IPR011009">
    <property type="entry name" value="Kinase-like_dom_sf"/>
</dbReference>
<keyword evidence="9" id="KW-0472">Membrane</keyword>
<dbReference type="GO" id="GO:0030246">
    <property type="term" value="F:carbohydrate binding"/>
    <property type="evidence" value="ECO:0007669"/>
    <property type="project" value="UniProtKB-KW"/>
</dbReference>
<keyword evidence="8" id="KW-0723">Serine/threonine-protein kinase</keyword>
<sequence>MEISKRAKILTAGTITGVFIVMLILWLCLHQSKTIYLLAGVLAAGILSITAWLLILHNSLNWRKLSLSSQTPDGTDLRLEYSFFRKVAGLPAKFRYEDLQRATDDFNAMIGRGASASVFKGILEDGTQIAVKRIELGAEQADTEFRSEVSAIASVQHVNLVRILGYCLVSTGPRFLVYDFIPNGSLDKWIFPRAEASPSLPWRLRYKVAIEVAKALAYLHQDCRSRVLHLDIKPENILLDEAFRAVVSDFGLSKLMGRDQSRVVTTIRGTRGYLAPEWFLENGVSEKSDIYSYGMVLMEMVGGRRNVMVVGDERRWSYFPKMVAEKVREGKVMEVVDERVKKGGGVEEREVMVMACVALWCAQEEAKLRPSMARVVDMLEGRLVVEMPPETEMIMLDLLAVDGAGYRCDQKNNKPDDVGSTVTCSFSLSFLSGR</sequence>
<feature type="binding site" evidence="7">
    <location>
        <position position="132"/>
    </location>
    <ligand>
        <name>ATP</name>
        <dbReference type="ChEBI" id="CHEBI:30616"/>
    </ligand>
</feature>
<dbReference type="InterPro" id="IPR017441">
    <property type="entry name" value="Protein_kinase_ATP_BS"/>
</dbReference>
<evidence type="ECO:0000256" key="6">
    <source>
        <dbReference type="ARBA" id="ARBA00022840"/>
    </source>
</evidence>
<dbReference type="GO" id="GO:0004674">
    <property type="term" value="F:protein serine/threonine kinase activity"/>
    <property type="evidence" value="ECO:0007669"/>
    <property type="project" value="UniProtKB-KW"/>
</dbReference>
<dbReference type="FunFam" id="3.30.200.20:FF:000483">
    <property type="entry name" value="Putative receptor-like protein kinase"/>
    <property type="match status" value="1"/>
</dbReference>
<dbReference type="PANTHER" id="PTHR47976:SF115">
    <property type="entry name" value="RECEPTOR-LIKE SERINE_THREONINE-PROTEIN KINASE"/>
    <property type="match status" value="1"/>
</dbReference>
<keyword evidence="5" id="KW-0418">Kinase</keyword>
<dbReference type="Pfam" id="PF00069">
    <property type="entry name" value="Pkinase"/>
    <property type="match status" value="1"/>
</dbReference>
<comment type="similarity">
    <text evidence="8">Belongs to the protein kinase superfamily.</text>
</comment>
<gene>
    <name evidence="12" type="primary">LOC120258324</name>
</gene>
<dbReference type="Gene3D" id="3.30.200.20">
    <property type="entry name" value="Phosphorylase Kinase, domain 1"/>
    <property type="match status" value="1"/>
</dbReference>
<dbReference type="FunFam" id="1.10.510.10:FF:000537">
    <property type="entry name" value="Putative receptor-like protein kinase"/>
    <property type="match status" value="1"/>
</dbReference>
<dbReference type="InterPro" id="IPR051343">
    <property type="entry name" value="G-type_lectin_kinases/EP1-like"/>
</dbReference>
<dbReference type="Gene3D" id="1.10.510.10">
    <property type="entry name" value="Transferase(Phosphotransferase) domain 1"/>
    <property type="match status" value="1"/>
</dbReference>
<evidence type="ECO:0000313" key="11">
    <source>
        <dbReference type="Proteomes" id="UP001515500"/>
    </source>
</evidence>
<keyword evidence="9" id="KW-0812">Transmembrane</keyword>
<keyword evidence="2" id="KW-0732">Signal</keyword>
<dbReference type="RefSeq" id="XP_039121633.1">
    <property type="nucleotide sequence ID" value="XM_039265699.1"/>
</dbReference>
<keyword evidence="3" id="KW-0430">Lectin</keyword>
<name>A0AB40B3G1_DIOCR</name>